<protein>
    <submittedName>
        <fullName evidence="1">Uncharacterized protein</fullName>
    </submittedName>
</protein>
<proteinExistence type="predicted"/>
<accession>A0A8H2Y2V5</accession>
<dbReference type="EMBL" id="CAJMWX010000890">
    <property type="protein sequence ID" value="CAE6438127.1"/>
    <property type="molecule type" value="Genomic_DNA"/>
</dbReference>
<dbReference type="AlphaFoldDB" id="A0A8H2Y2V5"/>
<name>A0A8H2Y2V5_9AGAM</name>
<evidence type="ECO:0000313" key="2">
    <source>
        <dbReference type="Proteomes" id="UP000663888"/>
    </source>
</evidence>
<sequence length="100" mass="11180">MVRISQLCNVLQHVADSEVLRAGHILSILRFSCGPSNIEWCTRARIEDSGPVALLAPFRRSNPLGLWKGLCRQRTLKCLPYSIVKETSYFPPIVCLANPS</sequence>
<reference evidence="1" key="1">
    <citation type="submission" date="2021-01" db="EMBL/GenBank/DDBJ databases">
        <authorList>
            <person name="Kaushik A."/>
        </authorList>
    </citation>
    <scope>NUCLEOTIDE SEQUENCE</scope>
    <source>
        <strain evidence="1">AG4-R118</strain>
    </source>
</reference>
<evidence type="ECO:0000313" key="1">
    <source>
        <dbReference type="EMBL" id="CAE6438127.1"/>
    </source>
</evidence>
<gene>
    <name evidence="1" type="ORF">RDB_LOCUS45768</name>
</gene>
<organism evidence="1 2">
    <name type="scientific">Rhizoctonia solani</name>
    <dbReference type="NCBI Taxonomy" id="456999"/>
    <lineage>
        <taxon>Eukaryota</taxon>
        <taxon>Fungi</taxon>
        <taxon>Dikarya</taxon>
        <taxon>Basidiomycota</taxon>
        <taxon>Agaricomycotina</taxon>
        <taxon>Agaricomycetes</taxon>
        <taxon>Cantharellales</taxon>
        <taxon>Ceratobasidiaceae</taxon>
        <taxon>Rhizoctonia</taxon>
    </lineage>
</organism>
<comment type="caution">
    <text evidence="1">The sequence shown here is derived from an EMBL/GenBank/DDBJ whole genome shotgun (WGS) entry which is preliminary data.</text>
</comment>
<dbReference type="Proteomes" id="UP000663888">
    <property type="component" value="Unassembled WGS sequence"/>
</dbReference>